<dbReference type="Gene3D" id="1.20.120.440">
    <property type="entry name" value="YppE-like"/>
    <property type="match status" value="1"/>
</dbReference>
<proteinExistence type="predicted"/>
<evidence type="ECO:0000313" key="2">
    <source>
        <dbReference type="Proteomes" id="UP000287910"/>
    </source>
</evidence>
<dbReference type="AlphaFoldDB" id="A0A3S0R7T9"/>
<keyword evidence="2" id="KW-1185">Reference proteome</keyword>
<organism evidence="1 2">
    <name type="scientific">Lysinibacillus antri</name>
    <dbReference type="NCBI Taxonomy" id="2498145"/>
    <lineage>
        <taxon>Bacteria</taxon>
        <taxon>Bacillati</taxon>
        <taxon>Bacillota</taxon>
        <taxon>Bacilli</taxon>
        <taxon>Bacillales</taxon>
        <taxon>Bacillaceae</taxon>
        <taxon>Lysinibacillus</taxon>
    </lineage>
</organism>
<accession>A0A3S0R7T9</accession>
<reference evidence="1 2" key="1">
    <citation type="submission" date="2018-12" db="EMBL/GenBank/DDBJ databases">
        <title>Lysinibacillus antri sp. nov., isolated from a cave soil.</title>
        <authorList>
            <person name="Narsing Rao M.P."/>
            <person name="Zhang H."/>
            <person name="Dong Z.-Y."/>
            <person name="Niu X.-K."/>
            <person name="Zhang K."/>
            <person name="Fang B.-Z."/>
            <person name="Kang Y.-Q."/>
            <person name="Xiao M."/>
            <person name="Li W.-J."/>
        </authorList>
    </citation>
    <scope>NUCLEOTIDE SEQUENCE [LARGE SCALE GENOMIC DNA]</scope>
    <source>
        <strain evidence="1 2">SYSU K30002</strain>
    </source>
</reference>
<protein>
    <submittedName>
        <fullName evidence="1">DUF1798 family protein</fullName>
    </submittedName>
</protein>
<dbReference type="Pfam" id="PF08807">
    <property type="entry name" value="DUF1798"/>
    <property type="match status" value="1"/>
</dbReference>
<name>A0A3S0R7T9_9BACI</name>
<dbReference type="SUPFAM" id="SSF140415">
    <property type="entry name" value="YppE-like"/>
    <property type="match status" value="1"/>
</dbReference>
<dbReference type="EMBL" id="RYYR01000004">
    <property type="protein sequence ID" value="RUL55509.1"/>
    <property type="molecule type" value="Genomic_DNA"/>
</dbReference>
<comment type="caution">
    <text evidence="1">The sequence shown here is derived from an EMBL/GenBank/DDBJ whole genome shotgun (WGS) entry which is preliminary data.</text>
</comment>
<sequence length="121" mass="14596">MQLIILTKQLLHECDASLDRFYKQRELDASPDFYNEVKPHADEVQTLLMDWKEQSLWWMNEMKPKYIHPVQIDNVVDAMNQFVVQSFYKETSKKRFTQSIQSVHYTLSFFLRHLEEGDEHV</sequence>
<gene>
    <name evidence="1" type="ORF">EK386_04060</name>
</gene>
<evidence type="ECO:0000313" key="1">
    <source>
        <dbReference type="EMBL" id="RUL55509.1"/>
    </source>
</evidence>
<dbReference type="InterPro" id="IPR014913">
    <property type="entry name" value="YppE-like"/>
</dbReference>
<dbReference type="RefSeq" id="WP_126657749.1">
    <property type="nucleotide sequence ID" value="NZ_RYYR01000004.1"/>
</dbReference>
<dbReference type="Proteomes" id="UP000287910">
    <property type="component" value="Unassembled WGS sequence"/>
</dbReference>
<dbReference type="InterPro" id="IPR023351">
    <property type="entry name" value="YppE-like_sf"/>
</dbReference>